<evidence type="ECO:0000256" key="6">
    <source>
        <dbReference type="PROSITE-ProRule" id="PRU01362"/>
    </source>
</evidence>
<evidence type="ECO:0000259" key="7">
    <source>
        <dbReference type="PROSITE" id="PS52018"/>
    </source>
</evidence>
<keyword evidence="3 6" id="KW-0808">Transferase</keyword>
<feature type="binding site" evidence="6">
    <location>
        <begin position="12"/>
        <end position="14"/>
    </location>
    <ligand>
        <name>NAD(+)</name>
        <dbReference type="ChEBI" id="CHEBI:57540"/>
    </ligand>
</feature>
<keyword evidence="5 6" id="KW-0238">DNA-binding</keyword>
<reference evidence="8 9" key="1">
    <citation type="submission" date="2024-06" db="EMBL/GenBank/DDBJ databases">
        <title>Brevundimonas sp. C11.</title>
        <authorList>
            <person name="Maltman C."/>
        </authorList>
    </citation>
    <scope>NUCLEOTIDE SEQUENCE [LARGE SCALE GENOMIC DNA]</scope>
    <source>
        <strain evidence="8 9">C11</strain>
    </source>
</reference>
<name>A0ABV1NMN5_9CAUL</name>
<evidence type="ECO:0000256" key="4">
    <source>
        <dbReference type="ARBA" id="ARBA00022695"/>
    </source>
</evidence>
<dbReference type="EMBL" id="JBEGDD010000003">
    <property type="protein sequence ID" value="MEQ7154593.1"/>
    <property type="molecule type" value="Genomic_DNA"/>
</dbReference>
<evidence type="ECO:0000256" key="3">
    <source>
        <dbReference type="ARBA" id="ARBA00022679"/>
    </source>
</evidence>
<feature type="binding site" evidence="6">
    <location>
        <position position="52"/>
    </location>
    <ligand>
        <name>NAD(+)</name>
        <dbReference type="ChEBI" id="CHEBI:57540"/>
    </ligand>
</feature>
<keyword evidence="1 6" id="KW-1277">Toxin-antitoxin system</keyword>
<evidence type="ECO:0000256" key="2">
    <source>
        <dbReference type="ARBA" id="ARBA00022676"/>
    </source>
</evidence>
<feature type="domain" description="DarT" evidence="7">
    <location>
        <begin position="8"/>
        <end position="214"/>
    </location>
</feature>
<evidence type="ECO:0000256" key="5">
    <source>
        <dbReference type="ARBA" id="ARBA00023125"/>
    </source>
</evidence>
<dbReference type="RefSeq" id="WP_349683756.1">
    <property type="nucleotide sequence ID" value="NZ_JBEGDD010000003.1"/>
</dbReference>
<evidence type="ECO:0000313" key="8">
    <source>
        <dbReference type="EMBL" id="MEQ7154593.1"/>
    </source>
</evidence>
<dbReference type="Proteomes" id="UP001445732">
    <property type="component" value="Unassembled WGS sequence"/>
</dbReference>
<gene>
    <name evidence="8" type="ORF">ABN401_05135</name>
</gene>
<keyword evidence="9" id="KW-1185">Reference proteome</keyword>
<sequence>MTQPPDRPKIYHIVHLDRLPTISQGALWSDAAIRLAAPAGTVIGMNSIKDRRLALPVGCHDGTFVGEYVPFYFCSRSIMLFVIHCANHPELAYRGGQGPIVHLEADLHEAVAWAQASGRRWAFTPANAGAYYTPFYADVGALDRLNWPAIAERDFRPADVKEAKQSEFLMHEHFPWTLVRRIGVVNNATAQNVHAAIQTAAYRPPIEIQPTWYY</sequence>
<dbReference type="PROSITE" id="PS52018">
    <property type="entry name" value="DART"/>
    <property type="match status" value="1"/>
</dbReference>
<comment type="catalytic activity">
    <reaction evidence="6">
        <text>a thymidine in DNA + NAD(+) = an N-(ADP-alpha-D-ribosyl)-thymidine in DNA + nicotinamide + H(+)</text>
        <dbReference type="Rhea" id="RHEA:71651"/>
        <dbReference type="Rhea" id="RHEA-COMP:13556"/>
        <dbReference type="Rhea" id="RHEA-COMP:18051"/>
        <dbReference type="ChEBI" id="CHEBI:15378"/>
        <dbReference type="ChEBI" id="CHEBI:17154"/>
        <dbReference type="ChEBI" id="CHEBI:57540"/>
        <dbReference type="ChEBI" id="CHEBI:137386"/>
        <dbReference type="ChEBI" id="CHEBI:191199"/>
    </reaction>
</comment>
<comment type="similarity">
    <text evidence="6">Belongs to the DarT ADP-ribosyltransferase family.</text>
</comment>
<dbReference type="InterPro" id="IPR029494">
    <property type="entry name" value="DarT"/>
</dbReference>
<feature type="active site" description="Proton acceptor" evidence="6">
    <location>
        <position position="52"/>
    </location>
</feature>
<proteinExistence type="inferred from homology"/>
<keyword evidence="2 6" id="KW-0328">Glycosyltransferase</keyword>
<organism evidence="8 9">
    <name type="scientific">Brevundimonas aurifodinae</name>
    <dbReference type="NCBI Taxonomy" id="1508312"/>
    <lineage>
        <taxon>Bacteria</taxon>
        <taxon>Pseudomonadati</taxon>
        <taxon>Pseudomonadota</taxon>
        <taxon>Alphaproteobacteria</taxon>
        <taxon>Caulobacterales</taxon>
        <taxon>Caulobacteraceae</taxon>
        <taxon>Brevundimonas</taxon>
    </lineage>
</organism>
<comment type="caution">
    <text evidence="6">Lacks conserved residue(s) required for the propagation of feature annotation.</text>
</comment>
<protein>
    <submittedName>
        <fullName evidence="8">DUF4433 domain-containing protein</fullName>
    </submittedName>
</protein>
<accession>A0ABV1NMN5</accession>
<evidence type="ECO:0000313" key="9">
    <source>
        <dbReference type="Proteomes" id="UP001445732"/>
    </source>
</evidence>
<comment type="caution">
    <text evidence="8">The sequence shown here is derived from an EMBL/GenBank/DDBJ whole genome shotgun (WGS) entry which is preliminary data.</text>
</comment>
<keyword evidence="4 6" id="KW-0548">Nucleotidyltransferase</keyword>
<dbReference type="Pfam" id="PF14487">
    <property type="entry name" value="DarT"/>
    <property type="match status" value="1"/>
</dbReference>
<evidence type="ECO:0000256" key="1">
    <source>
        <dbReference type="ARBA" id="ARBA00022649"/>
    </source>
</evidence>
<feature type="active site" evidence="6">
    <location>
        <position position="167"/>
    </location>
</feature>